<evidence type="ECO:0000313" key="8">
    <source>
        <dbReference type="Proteomes" id="UP000184041"/>
    </source>
</evidence>
<proteinExistence type="inferred from homology"/>
<sequence length="211" mass="24102">MEHLTLTTSNVSRETFENSRQLYSKHRKTLGNYLDHLLWWNKRINLISRNVSRETVKHHLLHSLLLSQFEAFFSAQVVLDAGSGGGLPGIPLAITHPKKRFTLNDIVSKKCMAMKQMVQRLGLQNVTISDGSVEQIKPDHSFLLISKHAFKINELYAMTSHLPWESMVLYKGMDIKEELQGIKESLSIHRYDLSKGPDFYAGKALVVISRE</sequence>
<dbReference type="InterPro" id="IPR003682">
    <property type="entry name" value="rRNA_ssu_MeTfrase_G"/>
</dbReference>
<dbReference type="Pfam" id="PF02527">
    <property type="entry name" value="GidB"/>
    <property type="match status" value="1"/>
</dbReference>
<feature type="binding site" evidence="6">
    <location>
        <position position="147"/>
    </location>
    <ligand>
        <name>S-adenosyl-L-methionine</name>
        <dbReference type="ChEBI" id="CHEBI:59789"/>
    </ligand>
</feature>
<dbReference type="Proteomes" id="UP000184041">
    <property type="component" value="Unassembled WGS sequence"/>
</dbReference>
<keyword evidence="5 6" id="KW-0949">S-adenosyl-L-methionine</keyword>
<evidence type="ECO:0000256" key="3">
    <source>
        <dbReference type="ARBA" id="ARBA00022603"/>
    </source>
</evidence>
<comment type="function">
    <text evidence="6">Specifically methylates the N7 position of a guanine in 16S rRNA.</text>
</comment>
<comment type="caution">
    <text evidence="6">Lacks conserved residue(s) required for the propagation of feature annotation.</text>
</comment>
<keyword evidence="4 6" id="KW-0808">Transferase</keyword>
<evidence type="ECO:0000313" key="7">
    <source>
        <dbReference type="EMBL" id="SHG43191.1"/>
    </source>
</evidence>
<reference evidence="7 8" key="1">
    <citation type="submission" date="2016-11" db="EMBL/GenBank/DDBJ databases">
        <authorList>
            <person name="Jaros S."/>
            <person name="Januszkiewicz K."/>
            <person name="Wedrychowicz H."/>
        </authorList>
    </citation>
    <scope>NUCLEOTIDE SEQUENCE [LARGE SCALE GENOMIC DNA]</scope>
    <source>
        <strain evidence="7 8">DSM 21986</strain>
    </source>
</reference>
<feature type="binding site" evidence="6">
    <location>
        <position position="87"/>
    </location>
    <ligand>
        <name>S-adenosyl-L-methionine</name>
        <dbReference type="ChEBI" id="CHEBI:59789"/>
    </ligand>
</feature>
<evidence type="ECO:0000256" key="5">
    <source>
        <dbReference type="ARBA" id="ARBA00022691"/>
    </source>
</evidence>
<gene>
    <name evidence="6" type="primary">rsmG</name>
    <name evidence="7" type="ORF">SAMN05443144_12825</name>
</gene>
<evidence type="ECO:0000256" key="6">
    <source>
        <dbReference type="HAMAP-Rule" id="MF_00074"/>
    </source>
</evidence>
<evidence type="ECO:0000256" key="2">
    <source>
        <dbReference type="ARBA" id="ARBA00022552"/>
    </source>
</evidence>
<dbReference type="EC" id="2.1.1.-" evidence="6"/>
<feature type="binding site" evidence="6">
    <location>
        <position position="82"/>
    </location>
    <ligand>
        <name>S-adenosyl-L-methionine</name>
        <dbReference type="ChEBI" id="CHEBI:59789"/>
    </ligand>
</feature>
<protein>
    <recommendedName>
        <fullName evidence="6">Ribosomal RNA small subunit methyltransferase G</fullName>
        <ecNumber evidence="6">2.1.1.-</ecNumber>
    </recommendedName>
    <alternativeName>
        <fullName evidence="6">16S rRNA 7-methylguanosine methyltransferase</fullName>
        <shortName evidence="6">16S rRNA m7G methyltransferase</shortName>
    </alternativeName>
</protein>
<dbReference type="GO" id="GO:0005829">
    <property type="term" value="C:cytosol"/>
    <property type="evidence" value="ECO:0007669"/>
    <property type="project" value="TreeGrafter"/>
</dbReference>
<dbReference type="STRING" id="1194090.SAMN05443144_12825"/>
<dbReference type="PANTHER" id="PTHR31760:SF0">
    <property type="entry name" value="S-ADENOSYL-L-METHIONINE-DEPENDENT METHYLTRANSFERASES SUPERFAMILY PROTEIN"/>
    <property type="match status" value="1"/>
</dbReference>
<evidence type="ECO:0000256" key="1">
    <source>
        <dbReference type="ARBA" id="ARBA00022490"/>
    </source>
</evidence>
<comment type="subcellular location">
    <subcellularLocation>
        <location evidence="6">Cytoplasm</location>
    </subcellularLocation>
</comment>
<dbReference type="GO" id="GO:0070043">
    <property type="term" value="F:rRNA (guanine-N7-)-methyltransferase activity"/>
    <property type="evidence" value="ECO:0007669"/>
    <property type="project" value="UniProtKB-UniRule"/>
</dbReference>
<accession>A0A1M5JRL2</accession>
<evidence type="ECO:0000256" key="4">
    <source>
        <dbReference type="ARBA" id="ARBA00022679"/>
    </source>
</evidence>
<dbReference type="RefSeq" id="WP_170864468.1">
    <property type="nucleotide sequence ID" value="NZ_FQUS01000028.1"/>
</dbReference>
<name>A0A1M5JRL2_9BACT</name>
<organism evidence="7 8">
    <name type="scientific">Fodinibius roseus</name>
    <dbReference type="NCBI Taxonomy" id="1194090"/>
    <lineage>
        <taxon>Bacteria</taxon>
        <taxon>Pseudomonadati</taxon>
        <taxon>Balneolota</taxon>
        <taxon>Balneolia</taxon>
        <taxon>Balneolales</taxon>
        <taxon>Balneolaceae</taxon>
        <taxon>Fodinibius</taxon>
    </lineage>
</organism>
<dbReference type="PIRSF" id="PIRSF003078">
    <property type="entry name" value="GidB"/>
    <property type="match status" value="1"/>
</dbReference>
<dbReference type="AlphaFoldDB" id="A0A1M5JRL2"/>
<dbReference type="HAMAP" id="MF_00074">
    <property type="entry name" value="16SrRNA_methyltr_G"/>
    <property type="match status" value="1"/>
</dbReference>
<keyword evidence="2 6" id="KW-0698">rRNA processing</keyword>
<keyword evidence="1 6" id="KW-0963">Cytoplasm</keyword>
<keyword evidence="3 6" id="KW-0489">Methyltransferase</keyword>
<dbReference type="NCBIfam" id="TIGR00138">
    <property type="entry name" value="rsmG_gidB"/>
    <property type="match status" value="1"/>
</dbReference>
<dbReference type="PANTHER" id="PTHR31760">
    <property type="entry name" value="S-ADENOSYL-L-METHIONINE-DEPENDENT METHYLTRANSFERASES SUPERFAMILY PROTEIN"/>
    <property type="match status" value="1"/>
</dbReference>
<feature type="binding site" evidence="6">
    <location>
        <begin position="133"/>
        <end position="134"/>
    </location>
    <ligand>
        <name>S-adenosyl-L-methionine</name>
        <dbReference type="ChEBI" id="CHEBI:59789"/>
    </ligand>
</feature>
<dbReference type="EMBL" id="FQUS01000028">
    <property type="protein sequence ID" value="SHG43191.1"/>
    <property type="molecule type" value="Genomic_DNA"/>
</dbReference>
<comment type="similarity">
    <text evidence="6">Belongs to the methyltransferase superfamily. RNA methyltransferase RsmG family.</text>
</comment>
<keyword evidence="8" id="KW-1185">Reference proteome</keyword>
<dbReference type="Gene3D" id="3.40.50.150">
    <property type="entry name" value="Vaccinia Virus protein VP39"/>
    <property type="match status" value="1"/>
</dbReference>
<dbReference type="SUPFAM" id="SSF53335">
    <property type="entry name" value="S-adenosyl-L-methionine-dependent methyltransferases"/>
    <property type="match status" value="1"/>
</dbReference>
<dbReference type="InterPro" id="IPR029063">
    <property type="entry name" value="SAM-dependent_MTases_sf"/>
</dbReference>
<dbReference type="CDD" id="cd02440">
    <property type="entry name" value="AdoMet_MTases"/>
    <property type="match status" value="1"/>
</dbReference>